<sequence>MLGTRSINYINTNYDITSKQAYSCGRFPPTCGYAINPVAGSNIMHEKVPLRKIGTTTQYMSANVYSNLTKKGSYYTQIYKNGLSSVNDHTEQKVNNSDESGNRYRSNDFRVLHAESNSKRYAISELTTPNILQSGFIDITNRDYATKSVTAPFSMKPADVRQNSLPSFLNDEYGTMRAQASYVRQVENFNYELSTAGISRKISNEHSRSSHRDPQEETISGQEYMKRLLQAHHVVDELLRSRGLMPEDEIDYLRNWRQKMDREPKIEERNVINVSNLAIPKNTGNLDTSEASQQHCTSNASDSGLSMDADSDNDLRDSPKLRGLNSQKFMVTDLLPTQKHETPSVKSVKVNIVKTKKHKNVYLKVIIRKPQQCWLHMDAKITLEKKEAVNKKTTNSNATRNSKKSCSKKRQTVEGQTEQAESKNLTHIPAKSNKKSLVQCKRLNQDCKMKVKITPEPVTLTSIREPGTVKSNGSQTNKDHNVLIPKLKCETINVCFYFVNKLYQRDKTTTSLSIARFATVKKKSFAICSKKFLEKTEGEQKLKCNKNNSVHVLLLAKTRKLPFNQKYSSVFPELQNMEKTSKIKVVRKDEVLESKNSMTEIKKDLPGLKKIKKRFKFPISIEESAKKLKTPESASSFSVPHMKKITPNQARKTSTNRKQQLCTVTVSKKLCQRTKLSQLQTAMTVPVKSSKIKITQSVMIKKMMDNKEHQHKELVRVPILKKEESIELKKVQKVLQNYATVTPKYYQKTLRSTTRNESKAMTEFERNAGIDIRQVREHLRRTDFNRTDVRLESNTSFVHRIIEGPVKLSNTNVKSLETSSEQASSTVKKKARKKASGAKMDKGSKDRPVETRAISAEERYRKSGTIAEGKKDILDRELELVNEYRRTQRIPKPQAKIPVLNVHDERTQVTVTVWNQPKLRHETLSTASPVPHFIRARTPTPINVAGTSSTLLPITSLLRHVPANSPPAVSSRPKNVLSGGSDVAIAGNVHQQSPGNQFGVMLKRVDRAALQKNKSHGAITQSAPKKPWVPKWRRIQRTEEEEEAETIPIEVKKNKNESGGDEQGEKQTPIRLSAQVVIEKDEKDMTEAEKAMMVARRRHIEEETAKLQEYEEKRRVEREREEEELRKLKEKKERRKLERKEEERQFQEKLKQEEERRKQEEDERKAKMEAEKRKKEDEKRKRQQMLLSQFTNTIPGQTGRNFIIPQKSDKTDKFGNIVQAKQEMGMTKEQQEEAKRNYLVSVKHTIEFENVAPAKLREKIRQLHQRICKLEADKYDLEKRHERQEYDLRELNERQRQVARNKALKKGLGPADANSRHPKCVTSSSKDATLVVRSIPIAAKSEITVDKNAYPCFPNVPPPPAIYEKVILSDDKRDTSVQIVMVRGCTGQNLKTTNTWRVDQCHHTNLTVNLHLKSIKNLTNNDEQPRPSPCKEFKYRHTAYNGCSGKSSRHIAKSGVKQLKMRKNEHESGDMDC</sequence>
<dbReference type="PANTHER" id="PTHR11521:SF1">
    <property type="entry name" value="TROPONIN T, SKELETAL MUSCLE"/>
    <property type="match status" value="1"/>
</dbReference>
<name>A0A238C1W4_9BILA</name>
<feature type="compositionally biased region" description="Basic residues" evidence="2">
    <location>
        <begin position="401"/>
        <end position="410"/>
    </location>
</feature>
<protein>
    <submittedName>
        <fullName evidence="3">Uncharacterized protein</fullName>
    </submittedName>
</protein>
<dbReference type="Gene3D" id="1.20.5.350">
    <property type="match status" value="1"/>
</dbReference>
<evidence type="ECO:0000313" key="3">
    <source>
        <dbReference type="EMBL" id="OZC11116.1"/>
    </source>
</evidence>
<evidence type="ECO:0000256" key="1">
    <source>
        <dbReference type="ARBA" id="ARBA00008330"/>
    </source>
</evidence>
<dbReference type="EMBL" id="KZ269982">
    <property type="protein sequence ID" value="OZC11116.1"/>
    <property type="molecule type" value="Genomic_DNA"/>
</dbReference>
<feature type="region of interest" description="Disordered" evidence="2">
    <location>
        <begin position="1038"/>
        <end position="1073"/>
    </location>
</feature>
<dbReference type="GO" id="GO:0006937">
    <property type="term" value="P:regulation of muscle contraction"/>
    <property type="evidence" value="ECO:0007669"/>
    <property type="project" value="InterPro"/>
</dbReference>
<evidence type="ECO:0000313" key="4">
    <source>
        <dbReference type="Proteomes" id="UP000242913"/>
    </source>
</evidence>
<feature type="compositionally biased region" description="Basic residues" evidence="2">
    <location>
        <begin position="827"/>
        <end position="836"/>
    </location>
</feature>
<accession>A0A238C1W4</accession>
<gene>
    <name evidence="3" type="ORF">X798_01942</name>
</gene>
<dbReference type="Proteomes" id="UP000242913">
    <property type="component" value="Unassembled WGS sequence"/>
</dbReference>
<dbReference type="PANTHER" id="PTHR11521">
    <property type="entry name" value="TROPONIN T"/>
    <property type="match status" value="1"/>
</dbReference>
<feature type="compositionally biased region" description="Basic and acidic residues" evidence="2">
    <location>
        <begin position="839"/>
        <end position="854"/>
    </location>
</feature>
<dbReference type="GO" id="GO:0005861">
    <property type="term" value="C:troponin complex"/>
    <property type="evidence" value="ECO:0007669"/>
    <property type="project" value="InterPro"/>
</dbReference>
<feature type="compositionally biased region" description="Polar residues" evidence="2">
    <location>
        <begin position="413"/>
        <end position="424"/>
    </location>
</feature>
<dbReference type="InterPro" id="IPR027707">
    <property type="entry name" value="TNNT"/>
</dbReference>
<comment type="similarity">
    <text evidence="1">Belongs to the troponin T family.</text>
</comment>
<reference evidence="3 4" key="1">
    <citation type="submission" date="2015-12" db="EMBL/GenBank/DDBJ databases">
        <title>Draft genome of the nematode, Onchocerca flexuosa.</title>
        <authorList>
            <person name="Mitreva M."/>
        </authorList>
    </citation>
    <scope>NUCLEOTIDE SEQUENCE [LARGE SCALE GENOMIC DNA]</scope>
    <source>
        <strain evidence="3">Red Deer</strain>
    </source>
</reference>
<dbReference type="GO" id="GO:0006936">
    <property type="term" value="P:muscle contraction"/>
    <property type="evidence" value="ECO:0007669"/>
    <property type="project" value="TreeGrafter"/>
</dbReference>
<dbReference type="Pfam" id="PF00992">
    <property type="entry name" value="Troponin"/>
    <property type="match status" value="1"/>
</dbReference>
<feature type="region of interest" description="Disordered" evidence="2">
    <location>
        <begin position="391"/>
        <end position="424"/>
    </location>
</feature>
<keyword evidence="4" id="KW-1185">Reference proteome</keyword>
<organism evidence="3 4">
    <name type="scientific">Onchocerca flexuosa</name>
    <dbReference type="NCBI Taxonomy" id="387005"/>
    <lineage>
        <taxon>Eukaryota</taxon>
        <taxon>Metazoa</taxon>
        <taxon>Ecdysozoa</taxon>
        <taxon>Nematoda</taxon>
        <taxon>Chromadorea</taxon>
        <taxon>Rhabditida</taxon>
        <taxon>Spirurina</taxon>
        <taxon>Spiruromorpha</taxon>
        <taxon>Filarioidea</taxon>
        <taxon>Onchocercidae</taxon>
        <taxon>Onchocerca</taxon>
    </lineage>
</organism>
<feature type="region of interest" description="Disordered" evidence="2">
    <location>
        <begin position="279"/>
        <end position="323"/>
    </location>
</feature>
<feature type="compositionally biased region" description="Polar residues" evidence="2">
    <location>
        <begin position="391"/>
        <end position="400"/>
    </location>
</feature>
<feature type="region of interest" description="Disordered" evidence="2">
    <location>
        <begin position="813"/>
        <end position="854"/>
    </location>
</feature>
<feature type="compositionally biased region" description="Basic and acidic residues" evidence="2">
    <location>
        <begin position="1133"/>
        <end position="1180"/>
    </location>
</feature>
<dbReference type="InterPro" id="IPR001978">
    <property type="entry name" value="Troponin"/>
</dbReference>
<dbReference type="SUPFAM" id="SSF90250">
    <property type="entry name" value="Troponin coil-coiled subunits"/>
    <property type="match status" value="1"/>
</dbReference>
<dbReference type="GO" id="GO:0045214">
    <property type="term" value="P:sarcomere organization"/>
    <property type="evidence" value="ECO:0007669"/>
    <property type="project" value="TreeGrafter"/>
</dbReference>
<evidence type="ECO:0000256" key="2">
    <source>
        <dbReference type="SAM" id="MobiDB-lite"/>
    </source>
</evidence>
<feature type="compositionally biased region" description="Polar residues" evidence="2">
    <location>
        <begin position="279"/>
        <end position="304"/>
    </location>
</feature>
<dbReference type="GO" id="GO:0005523">
    <property type="term" value="F:tropomyosin binding"/>
    <property type="evidence" value="ECO:0007669"/>
    <property type="project" value="TreeGrafter"/>
</dbReference>
<feature type="compositionally biased region" description="Polar residues" evidence="2">
    <location>
        <begin position="813"/>
        <end position="822"/>
    </location>
</feature>
<dbReference type="InterPro" id="IPR038077">
    <property type="entry name" value="Troponin_sf"/>
</dbReference>
<proteinExistence type="inferred from homology"/>
<feature type="region of interest" description="Disordered" evidence="2">
    <location>
        <begin position="1133"/>
        <end position="1182"/>
    </location>
</feature>
<dbReference type="OrthoDB" id="330499at2759"/>